<organism evidence="2 3">
    <name type="scientific">Cyclospora cayetanensis</name>
    <dbReference type="NCBI Taxonomy" id="88456"/>
    <lineage>
        <taxon>Eukaryota</taxon>
        <taxon>Sar</taxon>
        <taxon>Alveolata</taxon>
        <taxon>Apicomplexa</taxon>
        <taxon>Conoidasida</taxon>
        <taxon>Coccidia</taxon>
        <taxon>Eucoccidiorida</taxon>
        <taxon>Eimeriorina</taxon>
        <taxon>Eimeriidae</taxon>
        <taxon>Cyclospora</taxon>
    </lineage>
</organism>
<dbReference type="RefSeq" id="XP_026189801.1">
    <property type="nucleotide sequence ID" value="XM_026334016.1"/>
</dbReference>
<evidence type="ECO:0000313" key="2">
    <source>
        <dbReference type="Proteomes" id="UP000515125"/>
    </source>
</evidence>
<evidence type="ECO:0000256" key="1">
    <source>
        <dbReference type="SAM" id="MobiDB-lite"/>
    </source>
</evidence>
<protein>
    <submittedName>
        <fullName evidence="3">Uncharacterized protein LOC113146503</fullName>
    </submittedName>
</protein>
<accession>A0A6P6RPQ0</accession>
<dbReference type="Proteomes" id="UP000515125">
    <property type="component" value="Unplaced"/>
</dbReference>
<dbReference type="AlphaFoldDB" id="A0A6P6RPQ0"/>
<proteinExistence type="predicted"/>
<feature type="region of interest" description="Disordered" evidence="1">
    <location>
        <begin position="16"/>
        <end position="38"/>
    </location>
</feature>
<keyword evidence="2" id="KW-1185">Reference proteome</keyword>
<reference evidence="3" key="1">
    <citation type="submission" date="2025-08" db="UniProtKB">
        <authorList>
            <consortium name="RefSeq"/>
        </authorList>
    </citation>
    <scope>IDENTIFICATION</scope>
</reference>
<name>A0A6P6RPQ0_9EIME</name>
<dbReference type="GeneID" id="113146503"/>
<evidence type="ECO:0000313" key="3">
    <source>
        <dbReference type="RefSeq" id="XP_026189801.1"/>
    </source>
</evidence>
<sequence>MRNMLLQEVQWLPAPPAACQQQQQRGRDELQQQQQQAASDPLAAASDFLGLKVLGGGVATAAAAAAAAAVAAEEQPVPASATVDVEGSLPPYSSAWERHLAYNYGLYDPRRLHKALTPQQVAADVSLFKQTLETAEPQDACKYLQLEEFKCLREHQAHRDPETASTKCVKWFQEWRQCKWDQDKLQKGYAFAEDRLPAKHKPYIATPDTQYA</sequence>
<gene>
    <name evidence="3" type="primary">LOC113146503</name>
</gene>
<dbReference type="OrthoDB" id="328097at2759"/>